<proteinExistence type="predicted"/>
<dbReference type="AlphaFoldDB" id="A0AA40BNI1"/>
<dbReference type="InterPro" id="IPR000873">
    <property type="entry name" value="AMP-dep_synth/lig_dom"/>
</dbReference>
<dbReference type="Pfam" id="PF13193">
    <property type="entry name" value="AMP-binding_C"/>
    <property type="match status" value="1"/>
</dbReference>
<dbReference type="SUPFAM" id="SSF56801">
    <property type="entry name" value="Acetyl-CoA synthetase-like"/>
    <property type="match status" value="1"/>
</dbReference>
<protein>
    <submittedName>
        <fullName evidence="3">Uncharacterized protein</fullName>
    </submittedName>
</protein>
<evidence type="ECO:0000259" key="1">
    <source>
        <dbReference type="Pfam" id="PF00501"/>
    </source>
</evidence>
<sequence length="683" mass="75773">MRFPLVPETQTALALLQRRAAGLPCSRIKTRWQGVGRLGVRRSSGLTRSISEGHRHVPLLGMTIPEHFDTIAGKYADHRAVTSVPAIRNVNKSLLGYEVHWNPRTLTYRELDSISNILAHSLRAQGVRKGDRVAVSLGNCWEFAALTYAVYKLGAILVPLNPQFNAEQVTAALNHLEVKLLIINAMTDLAYKPGQGRSNMPLLKTIVPDLTTGSIKSPTVRSLEKVIVVDNSKTHFPAPPKISDYPSLTPFDSIWLNDDKSKSSVIPDSPLSPSETINIQFTSGTTSHPKAAMLTHENILNNGRLIAQRMGLDPSDRIICPPPLFHCFGCILGYMACATTGAEIMFPSPAFDPAATIVMAHKEKATGLYGVATMFVSMFEELANPKNRQGYLRPIYENLQDNEKDFPLLKKGIAAGSSVPQSLMHKIYATFGLEDLVICYGMTETSPVSCMTTPDDPFEKRTSTVGRVMPHTTVKIVDPEDKTKILPIGEKGELAAAGYLVMKGYWGDEERTNEVRITEKDEQGEETVWMYSGDEASMDEEGYVAITGRIKDLIIRGGENIHPLEIENCLFQHEYVAEVSVVGVPCERHGESVGAFVIAHEGVGVEMEGMESDKEVGEDGKKVLTAEMVREWVRSRLSAHLVPKHVWFVREYPKTASGKIQKFKLRELAKRRLQEAEERKQQQ</sequence>
<dbReference type="Pfam" id="PF00501">
    <property type="entry name" value="AMP-binding"/>
    <property type="match status" value="1"/>
</dbReference>
<dbReference type="Gene3D" id="3.30.300.30">
    <property type="match status" value="1"/>
</dbReference>
<gene>
    <name evidence="3" type="ORF">B0T21DRAFT_286835</name>
</gene>
<dbReference type="GO" id="GO:0031956">
    <property type="term" value="F:medium-chain fatty acid-CoA ligase activity"/>
    <property type="evidence" value="ECO:0007669"/>
    <property type="project" value="TreeGrafter"/>
</dbReference>
<dbReference type="EMBL" id="JAUKTV010000005">
    <property type="protein sequence ID" value="KAK0737499.1"/>
    <property type="molecule type" value="Genomic_DNA"/>
</dbReference>
<dbReference type="Proteomes" id="UP001172159">
    <property type="component" value="Unassembled WGS sequence"/>
</dbReference>
<dbReference type="PANTHER" id="PTHR43201:SF30">
    <property type="entry name" value="AMP-DEPENDENT SYNTHETASE_LIGASE DOMAIN-CONTAINING PROTEIN"/>
    <property type="match status" value="1"/>
</dbReference>
<keyword evidence="4" id="KW-1185">Reference proteome</keyword>
<dbReference type="Gene3D" id="3.40.50.12780">
    <property type="entry name" value="N-terminal domain of ligase-like"/>
    <property type="match status" value="1"/>
</dbReference>
<evidence type="ECO:0000259" key="2">
    <source>
        <dbReference type="Pfam" id="PF13193"/>
    </source>
</evidence>
<comment type="caution">
    <text evidence="3">The sequence shown here is derived from an EMBL/GenBank/DDBJ whole genome shotgun (WGS) entry which is preliminary data.</text>
</comment>
<organism evidence="3 4">
    <name type="scientific">Apiosordaria backusii</name>
    <dbReference type="NCBI Taxonomy" id="314023"/>
    <lineage>
        <taxon>Eukaryota</taxon>
        <taxon>Fungi</taxon>
        <taxon>Dikarya</taxon>
        <taxon>Ascomycota</taxon>
        <taxon>Pezizomycotina</taxon>
        <taxon>Sordariomycetes</taxon>
        <taxon>Sordariomycetidae</taxon>
        <taxon>Sordariales</taxon>
        <taxon>Lasiosphaeriaceae</taxon>
        <taxon>Apiosordaria</taxon>
    </lineage>
</organism>
<dbReference type="PROSITE" id="PS00455">
    <property type="entry name" value="AMP_BINDING"/>
    <property type="match status" value="1"/>
</dbReference>
<dbReference type="GO" id="GO:0006631">
    <property type="term" value="P:fatty acid metabolic process"/>
    <property type="evidence" value="ECO:0007669"/>
    <property type="project" value="TreeGrafter"/>
</dbReference>
<evidence type="ECO:0000313" key="4">
    <source>
        <dbReference type="Proteomes" id="UP001172159"/>
    </source>
</evidence>
<feature type="domain" description="AMP-dependent synthetase/ligase" evidence="1">
    <location>
        <begin position="100"/>
        <end position="506"/>
    </location>
</feature>
<name>A0AA40BNI1_9PEZI</name>
<feature type="domain" description="AMP-binding enzyme C-terminal" evidence="2">
    <location>
        <begin position="565"/>
        <end position="659"/>
    </location>
</feature>
<evidence type="ECO:0000313" key="3">
    <source>
        <dbReference type="EMBL" id="KAK0737499.1"/>
    </source>
</evidence>
<dbReference type="InterPro" id="IPR025110">
    <property type="entry name" value="AMP-bd_C"/>
</dbReference>
<dbReference type="InterPro" id="IPR045851">
    <property type="entry name" value="AMP-bd_C_sf"/>
</dbReference>
<dbReference type="InterPro" id="IPR020845">
    <property type="entry name" value="AMP-binding_CS"/>
</dbReference>
<dbReference type="InterPro" id="IPR042099">
    <property type="entry name" value="ANL_N_sf"/>
</dbReference>
<accession>A0AA40BNI1</accession>
<reference evidence="3" key="1">
    <citation type="submission" date="2023-06" db="EMBL/GenBank/DDBJ databases">
        <title>Genome-scale phylogeny and comparative genomics of the fungal order Sordariales.</title>
        <authorList>
            <consortium name="Lawrence Berkeley National Laboratory"/>
            <person name="Hensen N."/>
            <person name="Bonometti L."/>
            <person name="Westerberg I."/>
            <person name="Brannstrom I.O."/>
            <person name="Guillou S."/>
            <person name="Cros-Aarteil S."/>
            <person name="Calhoun S."/>
            <person name="Haridas S."/>
            <person name="Kuo A."/>
            <person name="Mondo S."/>
            <person name="Pangilinan J."/>
            <person name="Riley R."/>
            <person name="Labutti K."/>
            <person name="Andreopoulos B."/>
            <person name="Lipzen A."/>
            <person name="Chen C."/>
            <person name="Yanf M."/>
            <person name="Daum C."/>
            <person name="Ng V."/>
            <person name="Clum A."/>
            <person name="Steindorff A."/>
            <person name="Ohm R."/>
            <person name="Martin F."/>
            <person name="Silar P."/>
            <person name="Natvig D."/>
            <person name="Lalanne C."/>
            <person name="Gautier V."/>
            <person name="Ament-Velasquez S.L."/>
            <person name="Kruys A."/>
            <person name="Hutchinson M.I."/>
            <person name="Powell A.J."/>
            <person name="Barry K."/>
            <person name="Miller A.N."/>
            <person name="Grigoriev I.V."/>
            <person name="Debuchy R."/>
            <person name="Gladieux P."/>
            <person name="Thoren M.H."/>
            <person name="Johannesson H."/>
        </authorList>
    </citation>
    <scope>NUCLEOTIDE SEQUENCE</scope>
    <source>
        <strain evidence="3">CBS 540.89</strain>
    </source>
</reference>
<dbReference type="PANTHER" id="PTHR43201">
    <property type="entry name" value="ACYL-COA SYNTHETASE"/>
    <property type="match status" value="1"/>
</dbReference>